<dbReference type="AlphaFoldDB" id="A0A822D7K4"/>
<comment type="caution">
    <text evidence="1">The sequence shown here is derived from an EMBL/GenBank/DDBJ whole genome shotgun (WGS) entry which is preliminary data.</text>
</comment>
<sequence length="32" mass="3746">LLDHVRYHVTAIIGFLWAYVMNSNTDHSKGTW</sequence>
<gene>
    <name evidence="1" type="ORF">QYT958_LOCUS42831</name>
</gene>
<feature type="non-terminal residue" evidence="1">
    <location>
        <position position="1"/>
    </location>
</feature>
<reference evidence="1" key="1">
    <citation type="submission" date="2021-02" db="EMBL/GenBank/DDBJ databases">
        <authorList>
            <person name="Nowell W R."/>
        </authorList>
    </citation>
    <scope>NUCLEOTIDE SEQUENCE</scope>
</reference>
<evidence type="ECO:0000313" key="2">
    <source>
        <dbReference type="Proteomes" id="UP000663848"/>
    </source>
</evidence>
<evidence type="ECO:0000313" key="1">
    <source>
        <dbReference type="EMBL" id="CAF5063869.1"/>
    </source>
</evidence>
<protein>
    <submittedName>
        <fullName evidence="1">Uncharacterized protein</fullName>
    </submittedName>
</protein>
<organism evidence="1 2">
    <name type="scientific">Rotaria socialis</name>
    <dbReference type="NCBI Taxonomy" id="392032"/>
    <lineage>
        <taxon>Eukaryota</taxon>
        <taxon>Metazoa</taxon>
        <taxon>Spiralia</taxon>
        <taxon>Gnathifera</taxon>
        <taxon>Rotifera</taxon>
        <taxon>Eurotatoria</taxon>
        <taxon>Bdelloidea</taxon>
        <taxon>Philodinida</taxon>
        <taxon>Philodinidae</taxon>
        <taxon>Rotaria</taxon>
    </lineage>
</organism>
<dbReference type="Proteomes" id="UP000663848">
    <property type="component" value="Unassembled WGS sequence"/>
</dbReference>
<name>A0A822D7K4_9BILA</name>
<accession>A0A822D7K4</accession>
<proteinExistence type="predicted"/>
<dbReference type="EMBL" id="CAJOBR010056960">
    <property type="protein sequence ID" value="CAF5063869.1"/>
    <property type="molecule type" value="Genomic_DNA"/>
</dbReference>